<feature type="compositionally biased region" description="Pro residues" evidence="6">
    <location>
        <begin position="626"/>
        <end position="658"/>
    </location>
</feature>
<keyword evidence="5 7" id="KW-0472">Membrane</keyword>
<keyword evidence="3 7" id="KW-0812">Transmembrane</keyword>
<reference evidence="9" key="1">
    <citation type="submission" date="2025-08" db="UniProtKB">
        <authorList>
            <consortium name="RefSeq"/>
        </authorList>
    </citation>
    <scope>IDENTIFICATION</scope>
    <source>
        <tissue evidence="9">Sperm</tissue>
    </source>
</reference>
<organism evidence="8 9">
    <name type="scientific">Petromyzon marinus</name>
    <name type="common">Sea lamprey</name>
    <dbReference type="NCBI Taxonomy" id="7757"/>
    <lineage>
        <taxon>Eukaryota</taxon>
        <taxon>Metazoa</taxon>
        <taxon>Chordata</taxon>
        <taxon>Craniata</taxon>
        <taxon>Vertebrata</taxon>
        <taxon>Cyclostomata</taxon>
        <taxon>Hyperoartia</taxon>
        <taxon>Petromyzontiformes</taxon>
        <taxon>Petromyzontidae</taxon>
        <taxon>Petromyzon</taxon>
    </lineage>
</organism>
<evidence type="ECO:0000256" key="3">
    <source>
        <dbReference type="ARBA" id="ARBA00022692"/>
    </source>
</evidence>
<dbReference type="AlphaFoldDB" id="A0AAJ7TWD7"/>
<evidence type="ECO:0000256" key="6">
    <source>
        <dbReference type="SAM" id="MobiDB-lite"/>
    </source>
</evidence>
<dbReference type="InterPro" id="IPR007941">
    <property type="entry name" value="DUF726"/>
</dbReference>
<dbReference type="PANTHER" id="PTHR17920:SF3">
    <property type="entry name" value="TRANSMEMBRANE AND COILED-COIL DOMAIN-CONTAINING PROTEIN 4"/>
    <property type="match status" value="1"/>
</dbReference>
<name>A0AAJ7TWD7_PETMA</name>
<accession>A0AAJ7TWD7</accession>
<feature type="region of interest" description="Disordered" evidence="6">
    <location>
        <begin position="550"/>
        <end position="783"/>
    </location>
</feature>
<feature type="transmembrane region" description="Helical" evidence="7">
    <location>
        <begin position="357"/>
        <end position="380"/>
    </location>
</feature>
<evidence type="ECO:0000256" key="4">
    <source>
        <dbReference type="ARBA" id="ARBA00022989"/>
    </source>
</evidence>
<evidence type="ECO:0000256" key="1">
    <source>
        <dbReference type="ARBA" id="ARBA00004141"/>
    </source>
</evidence>
<dbReference type="CTD" id="255104"/>
<feature type="compositionally biased region" description="Pro residues" evidence="6">
    <location>
        <begin position="561"/>
        <end position="572"/>
    </location>
</feature>
<protein>
    <submittedName>
        <fullName evidence="9">Transmembrane and coiled-coil domain-containing protein 4 isoform X1</fullName>
    </submittedName>
</protein>
<gene>
    <name evidence="9" type="primary">TMCO4</name>
</gene>
<dbReference type="GeneID" id="116950507"/>
<dbReference type="RefSeq" id="XP_032824221.1">
    <property type="nucleotide sequence ID" value="XM_032968330.1"/>
</dbReference>
<comment type="subcellular location">
    <subcellularLocation>
        <location evidence="1">Membrane</location>
        <topology evidence="1">Multi-pass membrane protein</topology>
    </subcellularLocation>
</comment>
<evidence type="ECO:0000256" key="5">
    <source>
        <dbReference type="ARBA" id="ARBA00023136"/>
    </source>
</evidence>
<dbReference type="PANTHER" id="PTHR17920">
    <property type="entry name" value="TRANSMEMBRANE AND COILED-COIL DOMAIN-CONTAINING PROTEIN 4 TMCO4"/>
    <property type="match status" value="1"/>
</dbReference>
<feature type="compositionally biased region" description="Pro residues" evidence="6">
    <location>
        <begin position="606"/>
        <end position="617"/>
    </location>
</feature>
<evidence type="ECO:0000313" key="8">
    <source>
        <dbReference type="Proteomes" id="UP001318040"/>
    </source>
</evidence>
<dbReference type="GO" id="GO:0016020">
    <property type="term" value="C:membrane"/>
    <property type="evidence" value="ECO:0007669"/>
    <property type="project" value="UniProtKB-SubCell"/>
</dbReference>
<dbReference type="Proteomes" id="UP001318040">
    <property type="component" value="Chromosome 39"/>
</dbReference>
<comment type="similarity">
    <text evidence="2">Belongs to the TMCO4 family.</text>
</comment>
<evidence type="ECO:0000313" key="9">
    <source>
        <dbReference type="RefSeq" id="XP_032824221.1"/>
    </source>
</evidence>
<keyword evidence="4 7" id="KW-1133">Transmembrane helix</keyword>
<evidence type="ECO:0000256" key="2">
    <source>
        <dbReference type="ARBA" id="ARBA00009824"/>
    </source>
</evidence>
<dbReference type="InterPro" id="IPR029058">
    <property type="entry name" value="AB_hydrolase_fold"/>
</dbReference>
<dbReference type="Pfam" id="PF05277">
    <property type="entry name" value="DUF726"/>
    <property type="match status" value="1"/>
</dbReference>
<feature type="compositionally biased region" description="Low complexity" evidence="6">
    <location>
        <begin position="573"/>
        <end position="591"/>
    </location>
</feature>
<feature type="transmembrane region" description="Helical" evidence="7">
    <location>
        <begin position="204"/>
        <end position="230"/>
    </location>
</feature>
<feature type="compositionally biased region" description="Low complexity" evidence="6">
    <location>
        <begin position="735"/>
        <end position="752"/>
    </location>
</feature>
<feature type="transmembrane region" description="Helical" evidence="7">
    <location>
        <begin position="236"/>
        <end position="263"/>
    </location>
</feature>
<keyword evidence="8" id="KW-1185">Reference proteome</keyword>
<proteinExistence type="inferred from homology"/>
<dbReference type="SUPFAM" id="SSF53474">
    <property type="entry name" value="alpha/beta-Hydrolases"/>
    <property type="match status" value="1"/>
</dbReference>
<feature type="compositionally biased region" description="Basic and acidic residues" evidence="6">
    <location>
        <begin position="688"/>
        <end position="698"/>
    </location>
</feature>
<evidence type="ECO:0000256" key="7">
    <source>
        <dbReference type="SAM" id="Phobius"/>
    </source>
</evidence>
<dbReference type="KEGG" id="pmrn:116950507"/>
<sequence>MMDGGGQDAEKREGRAAGVPGGTVAAAWVPAELAEPAETVGKTLSDTGRFSYAALCAISLASLLPTDNHSEFRQRFTTSLTEWLGLPATVLPIMEAFAEGTGGEGSDSFVDLIARELGPRSEKSDGFMPLIQDLVMFALKDGCYDARAHVLVRHIAWLLHVQPEDLEDFEDTVVSSLNSTPNEETPAELEARKKAERKRKIKRYLLIGLATTVGGTLLGVTGGLAAPLVAAGAGAVIGGAGAAVLGSTAGIAVMTSLFGAAGAGLTGYKMKKRVGQVEEFEFVTLTEGRKLDVTIAITGWLSSGKYGSFETPWRCLHHSREQYCLVWESQYLRGLGRAIDSIINGLLSMAAQEALKLTVLSGILAALAWPSSLLLAANIIDNPWDVCLNRAAETGKQLARVLLSRQQGKRPVTLIGFSLGARVIFYCLEEMAKEKGCEGIVEDAVLLGAPVQSSAKRWDPIARVVSGRITNGYCRGDWLLKFLYRSSSVQLNVAGLQPVCTDSRQINNVDLSAVVNGHMDYMKEMETVLRAVGIRTRGEAVVTAQSLGGMLASGCSDQPPTDQPPTDQPPTDQPLTDQPLTDQPLTDQPLTNQPPTDQPATDQSPPDEPPTDQPPTDQPLTDQPPTDQPPTDQPPTDQPPTDQPPIAQPPADEPPTDQPPAVEASSDAPPHSWLDGDESEPQATLATDGRDADREDAGGRPAAAAAEDRGAASNGGSPAGQPPDEQAVRVEETGTETTGSALAASGGSASGRPPGGDDGGEAASGQADRAGRMGRGSSLDAPDILGAFDATHFGVGRPAGVASGGRVPETTTPVAAAVEVTDCRSREQRAKMAHGVTDENFNKSD</sequence>